<evidence type="ECO:0000256" key="2">
    <source>
        <dbReference type="ARBA" id="ARBA00010439"/>
    </source>
</evidence>
<reference evidence="13" key="1">
    <citation type="submission" date="2023-08" db="EMBL/GenBank/DDBJ databases">
        <authorList>
            <person name="Alioto T."/>
            <person name="Alioto T."/>
            <person name="Gomez Garrido J."/>
        </authorList>
    </citation>
    <scope>NUCLEOTIDE SEQUENCE</scope>
</reference>
<keyword evidence="3" id="KW-0433">Leucine-rich repeat</keyword>
<proteinExistence type="inferred from homology"/>
<dbReference type="SMART" id="SM00082">
    <property type="entry name" value="LRRCT"/>
    <property type="match status" value="1"/>
</dbReference>
<comment type="similarity">
    <text evidence="2">Belongs to the SLITRK family.</text>
</comment>
<feature type="compositionally biased region" description="Acidic residues" evidence="9">
    <location>
        <begin position="565"/>
        <end position="574"/>
    </location>
</feature>
<feature type="compositionally biased region" description="Basic and acidic residues" evidence="9">
    <location>
        <begin position="382"/>
        <end position="392"/>
    </location>
</feature>
<dbReference type="AlphaFoldDB" id="A0AAV1G9K5"/>
<dbReference type="PANTHER" id="PTHR45773:SF10">
    <property type="match status" value="1"/>
</dbReference>
<dbReference type="PROSITE" id="PS51450">
    <property type="entry name" value="LRR"/>
    <property type="match status" value="1"/>
</dbReference>
<dbReference type="InterPro" id="IPR000483">
    <property type="entry name" value="Cys-rich_flank_reg_C"/>
</dbReference>
<feature type="compositionally biased region" description="Basic and acidic residues" evidence="9">
    <location>
        <begin position="576"/>
        <end position="588"/>
    </location>
</feature>
<keyword evidence="5 11" id="KW-0732">Signal</keyword>
<dbReference type="Proteomes" id="UP001178508">
    <property type="component" value="Chromosome 12"/>
</dbReference>
<feature type="compositionally biased region" description="Basic and acidic residues" evidence="9">
    <location>
        <begin position="402"/>
        <end position="413"/>
    </location>
</feature>
<accession>A0AAV1G9K5</accession>
<organism evidence="13 14">
    <name type="scientific">Xyrichtys novacula</name>
    <name type="common">Pearly razorfish</name>
    <name type="synonym">Hemipteronotus novacula</name>
    <dbReference type="NCBI Taxonomy" id="13765"/>
    <lineage>
        <taxon>Eukaryota</taxon>
        <taxon>Metazoa</taxon>
        <taxon>Chordata</taxon>
        <taxon>Craniata</taxon>
        <taxon>Vertebrata</taxon>
        <taxon>Euteleostomi</taxon>
        <taxon>Actinopterygii</taxon>
        <taxon>Neopterygii</taxon>
        <taxon>Teleostei</taxon>
        <taxon>Neoteleostei</taxon>
        <taxon>Acanthomorphata</taxon>
        <taxon>Eupercaria</taxon>
        <taxon>Labriformes</taxon>
        <taxon>Labridae</taxon>
        <taxon>Xyrichtys</taxon>
    </lineage>
</organism>
<evidence type="ECO:0000256" key="11">
    <source>
        <dbReference type="SAM" id="SignalP"/>
    </source>
</evidence>
<dbReference type="PANTHER" id="PTHR45773">
    <property type="entry name" value="SLIT AND NTRK-LIKE PROTEIN 4-RELATED"/>
    <property type="match status" value="1"/>
</dbReference>
<feature type="compositionally biased region" description="Basic and acidic residues" evidence="9">
    <location>
        <begin position="509"/>
        <end position="523"/>
    </location>
</feature>
<feature type="compositionally biased region" description="Basic and acidic residues" evidence="9">
    <location>
        <begin position="308"/>
        <end position="319"/>
    </location>
</feature>
<feature type="compositionally biased region" description="Polar residues" evidence="9">
    <location>
        <begin position="589"/>
        <end position="599"/>
    </location>
</feature>
<evidence type="ECO:0000256" key="7">
    <source>
        <dbReference type="ARBA" id="ARBA00022989"/>
    </source>
</evidence>
<keyword evidence="6" id="KW-0677">Repeat</keyword>
<dbReference type="InterPro" id="IPR003591">
    <property type="entry name" value="Leu-rich_rpt_typical-subtyp"/>
</dbReference>
<feature type="compositionally biased region" description="Polar residues" evidence="9">
    <location>
        <begin position="499"/>
        <end position="508"/>
    </location>
</feature>
<feature type="region of interest" description="Disordered" evidence="9">
    <location>
        <begin position="234"/>
        <end position="343"/>
    </location>
</feature>
<feature type="compositionally biased region" description="Low complexity" evidence="9">
    <location>
        <begin position="282"/>
        <end position="299"/>
    </location>
</feature>
<feature type="compositionally biased region" description="Basic residues" evidence="9">
    <location>
        <begin position="716"/>
        <end position="726"/>
    </location>
</feature>
<evidence type="ECO:0000256" key="9">
    <source>
        <dbReference type="SAM" id="MobiDB-lite"/>
    </source>
</evidence>
<feature type="chain" id="PRO_5043606370" evidence="11">
    <location>
        <begin position="20"/>
        <end position="726"/>
    </location>
</feature>
<feature type="region of interest" description="Disordered" evidence="9">
    <location>
        <begin position="707"/>
        <end position="726"/>
    </location>
</feature>
<keyword evidence="4 10" id="KW-0812">Transmembrane</keyword>
<feature type="compositionally biased region" description="Polar residues" evidence="9">
    <location>
        <begin position="671"/>
        <end position="682"/>
    </location>
</feature>
<dbReference type="GO" id="GO:0007409">
    <property type="term" value="P:axonogenesis"/>
    <property type="evidence" value="ECO:0007669"/>
    <property type="project" value="TreeGrafter"/>
</dbReference>
<evidence type="ECO:0000256" key="3">
    <source>
        <dbReference type="ARBA" id="ARBA00022614"/>
    </source>
</evidence>
<gene>
    <name evidence="13" type="ORF">XNOV1_A036331</name>
</gene>
<dbReference type="GO" id="GO:0016020">
    <property type="term" value="C:membrane"/>
    <property type="evidence" value="ECO:0007669"/>
    <property type="project" value="UniProtKB-SubCell"/>
</dbReference>
<keyword evidence="14" id="KW-1185">Reference proteome</keyword>
<dbReference type="SUPFAM" id="SSF52058">
    <property type="entry name" value="L domain-like"/>
    <property type="match status" value="1"/>
</dbReference>
<evidence type="ECO:0000259" key="12">
    <source>
        <dbReference type="SMART" id="SM00082"/>
    </source>
</evidence>
<evidence type="ECO:0000256" key="5">
    <source>
        <dbReference type="ARBA" id="ARBA00022729"/>
    </source>
</evidence>
<evidence type="ECO:0000256" key="4">
    <source>
        <dbReference type="ARBA" id="ARBA00022692"/>
    </source>
</evidence>
<dbReference type="EMBL" id="OY660875">
    <property type="protein sequence ID" value="CAJ1069541.1"/>
    <property type="molecule type" value="Genomic_DNA"/>
</dbReference>
<feature type="region of interest" description="Disordered" evidence="9">
    <location>
        <begin position="499"/>
        <end position="523"/>
    </location>
</feature>
<evidence type="ECO:0000313" key="14">
    <source>
        <dbReference type="Proteomes" id="UP001178508"/>
    </source>
</evidence>
<evidence type="ECO:0000313" key="13">
    <source>
        <dbReference type="EMBL" id="CAJ1069541.1"/>
    </source>
</evidence>
<sequence>MKAVPCLLLCLFNVHLSLCCYGEGQVLFCLDIPQVFSPGFSSLVMAVNNVGEINSTVFHSDDLSSITRLRMEGAGITGITEGAFRSFQNLTDLSLNQNLLTEMNPNWLGRPGVLSELSLTGNKIEVLKVSEFNGLTGLTRLSLNKNRITEIHPDSFSSQTNLAELDLSDNRMKLVSPRVFRSLNSTIIRLDGNPWDCSCSAKEFTDFLKELQSRSQLNRPLDVICDSPPSLRVTQTVQPKPIEIHPTTTGIHSTSTNIHPTSADIHPTSTGSKTSPGLAHPTLTSTTLTSRTGTAATHATPPPPGTETSDHPKPSDRPRTVPTPTERTESPETRATSQPSSDTSPVCTLVVVLVVLFALLFVACFLMVHRRKCSNKTVTPGEESKNETRETSCRSSQMEETTENKESDSEAGWRRSFTGVRAKSANAVLFTSPFCAPEKDEVTLQRETEVPKLRDEIDTENQTNITDLNVQKAADGENLDANPRFVSANTETVLYLSIGTNQTENSPDGSDKQSEDAEKSVMEKVMGRTSTWPLTAMQWQMRGKMMEEEEEKLSEIFTIMTPELQEDLNTEMDSSDPAKTRSRDETEKNQTAAHMNSADSHPPKPNESPTLVTEPKKEEMIQVRTQDREKPGQKEDLKAADRGRKRSSRGNHRAEQRSESKRAGSGRQKMATRSSQAPSSGASPDDETLLTGNEYAFMDLLHEVVQNNGRWTRERWRQKHANKQRR</sequence>
<feature type="domain" description="LRRCT" evidence="12">
    <location>
        <begin position="193"/>
        <end position="246"/>
    </location>
</feature>
<evidence type="ECO:0000256" key="8">
    <source>
        <dbReference type="ARBA" id="ARBA00023136"/>
    </source>
</evidence>
<name>A0AAV1G9K5_XYRNO</name>
<dbReference type="InterPro" id="IPR032675">
    <property type="entry name" value="LRR_dom_sf"/>
</dbReference>
<protein>
    <submittedName>
        <fullName evidence="13">Uncharacterized protein LOC122876886 isoform X2</fullName>
    </submittedName>
</protein>
<dbReference type="InterPro" id="IPR001611">
    <property type="entry name" value="Leu-rich_rpt"/>
</dbReference>
<dbReference type="Gene3D" id="3.80.10.10">
    <property type="entry name" value="Ribonuclease Inhibitor"/>
    <property type="match status" value="1"/>
</dbReference>
<feature type="compositionally biased region" description="Polar residues" evidence="9">
    <location>
        <begin position="246"/>
        <end position="260"/>
    </location>
</feature>
<dbReference type="Pfam" id="PF13855">
    <property type="entry name" value="LRR_8"/>
    <property type="match status" value="2"/>
</dbReference>
<feature type="transmembrane region" description="Helical" evidence="10">
    <location>
        <begin position="349"/>
        <end position="368"/>
    </location>
</feature>
<feature type="region of interest" description="Disordered" evidence="9">
    <location>
        <begin position="375"/>
        <end position="413"/>
    </location>
</feature>
<feature type="region of interest" description="Disordered" evidence="9">
    <location>
        <begin position="565"/>
        <end position="690"/>
    </location>
</feature>
<feature type="signal peptide" evidence="11">
    <location>
        <begin position="1"/>
        <end position="19"/>
    </location>
</feature>
<keyword evidence="8 10" id="KW-0472">Membrane</keyword>
<evidence type="ECO:0000256" key="6">
    <source>
        <dbReference type="ARBA" id="ARBA00022737"/>
    </source>
</evidence>
<keyword evidence="7 10" id="KW-1133">Transmembrane helix</keyword>
<dbReference type="SMART" id="SM00369">
    <property type="entry name" value="LRR_TYP"/>
    <property type="match status" value="5"/>
</dbReference>
<dbReference type="GO" id="GO:0051965">
    <property type="term" value="P:positive regulation of synapse assembly"/>
    <property type="evidence" value="ECO:0007669"/>
    <property type="project" value="TreeGrafter"/>
</dbReference>
<feature type="compositionally biased region" description="Basic and acidic residues" evidence="9">
    <location>
        <begin position="652"/>
        <end position="662"/>
    </location>
</feature>
<evidence type="ECO:0000256" key="1">
    <source>
        <dbReference type="ARBA" id="ARBA00004479"/>
    </source>
</evidence>
<feature type="compositionally biased region" description="Basic and acidic residues" evidence="9">
    <location>
        <begin position="614"/>
        <end position="642"/>
    </location>
</feature>
<evidence type="ECO:0000256" key="10">
    <source>
        <dbReference type="SAM" id="Phobius"/>
    </source>
</evidence>
<comment type="subcellular location">
    <subcellularLocation>
        <location evidence="1">Membrane</location>
        <topology evidence="1">Single-pass type I membrane protein</topology>
    </subcellularLocation>
</comment>